<dbReference type="InterPro" id="IPR023347">
    <property type="entry name" value="Lysozyme_dom_sf"/>
</dbReference>
<protein>
    <recommendedName>
        <fullName evidence="7">Lysozyme</fullName>
        <ecNumber evidence="7">3.2.1.17</ecNumber>
    </recommendedName>
</protein>
<feature type="region of interest" description="Disordered" evidence="8">
    <location>
        <begin position="163"/>
        <end position="189"/>
    </location>
</feature>
<dbReference type="SUPFAM" id="SSF53955">
    <property type="entry name" value="Lysozyme-like"/>
    <property type="match status" value="1"/>
</dbReference>
<evidence type="ECO:0000256" key="8">
    <source>
        <dbReference type="SAM" id="MobiDB-lite"/>
    </source>
</evidence>
<feature type="transmembrane region" description="Helical" evidence="9">
    <location>
        <begin position="272"/>
        <end position="288"/>
    </location>
</feature>
<accession>A0ABU6CT75</accession>
<evidence type="ECO:0000256" key="3">
    <source>
        <dbReference type="ARBA" id="ARBA00022638"/>
    </source>
</evidence>
<dbReference type="Proteomes" id="UP001308005">
    <property type="component" value="Unassembled WGS sequence"/>
</dbReference>
<dbReference type="InterPro" id="IPR002196">
    <property type="entry name" value="Glyco_hydro_24"/>
</dbReference>
<dbReference type="InterPro" id="IPR051018">
    <property type="entry name" value="Bacteriophage_GH24"/>
</dbReference>
<comment type="caution">
    <text evidence="10">The sequence shown here is derived from an EMBL/GenBank/DDBJ whole genome shotgun (WGS) entry which is preliminary data.</text>
</comment>
<gene>
    <name evidence="10" type="ORF">VSS37_03360</name>
</gene>
<keyword evidence="3 7" id="KW-0081">Bacteriolytic enzyme</keyword>
<sequence>MAKQLKISTAGLKMLMNIEGVRGEVYRDSSGIPTVGVGHVLTQSERSSGKIYLTNGDVVDFRSGMNHAEIMNLMLDDVSRFEDAVERSVKVSLEQYQFDALVSFAFNIGEPAFEKSTLLKLLNKGAYEQVPAQIRRWNKTTIGGRKVVVKGLENRRDAEVSMWEGQNPSGNIDGQEQRPDEYTTTADGETLPVWNGSGDLVPIGSVIQHEQENANTSTPNDEMTEFLRWREDRANSKPTAQSKILGAVGAMIASALLARYGLDLPPGTVEDVLTWIVIGGGSLIAYFRKFKTIKPKLS</sequence>
<keyword evidence="9" id="KW-0812">Transmembrane</keyword>
<dbReference type="InterPro" id="IPR023346">
    <property type="entry name" value="Lysozyme-like_dom_sf"/>
</dbReference>
<evidence type="ECO:0000256" key="7">
    <source>
        <dbReference type="RuleBase" id="RU003788"/>
    </source>
</evidence>
<keyword evidence="9" id="KW-1133">Transmembrane helix</keyword>
<organism evidence="10 11">
    <name type="scientific">Candidatus Thiothrix phosphatis</name>
    <dbReference type="NCBI Taxonomy" id="3112415"/>
    <lineage>
        <taxon>Bacteria</taxon>
        <taxon>Pseudomonadati</taxon>
        <taxon>Pseudomonadota</taxon>
        <taxon>Gammaproteobacteria</taxon>
        <taxon>Thiotrichales</taxon>
        <taxon>Thiotrichaceae</taxon>
        <taxon>Thiothrix</taxon>
    </lineage>
</organism>
<dbReference type="EC" id="3.2.1.17" evidence="7"/>
<dbReference type="PANTHER" id="PTHR38107">
    <property type="match status" value="1"/>
</dbReference>
<keyword evidence="9" id="KW-0472">Membrane</keyword>
<keyword evidence="4 7" id="KW-0378">Hydrolase</keyword>
<keyword evidence="5" id="KW-1035">Host cytoplasm</keyword>
<proteinExistence type="inferred from homology"/>
<reference evidence="10 11" key="2">
    <citation type="submission" date="2024-01" db="EMBL/GenBank/DDBJ databases">
        <authorList>
            <person name="Xie X."/>
        </authorList>
    </citation>
    <scope>NUCLEOTIDE SEQUENCE [LARGE SCALE GENOMIC DNA]</scope>
    <source>
        <strain evidence="10">SCUT-1</strain>
    </source>
</reference>
<evidence type="ECO:0000256" key="1">
    <source>
        <dbReference type="ARBA" id="ARBA00000632"/>
    </source>
</evidence>
<dbReference type="Pfam" id="PF00959">
    <property type="entry name" value="Phage_lysozyme"/>
    <property type="match status" value="1"/>
</dbReference>
<name>A0ABU6CT75_9GAMM</name>
<evidence type="ECO:0000256" key="9">
    <source>
        <dbReference type="SAM" id="Phobius"/>
    </source>
</evidence>
<evidence type="ECO:0000256" key="2">
    <source>
        <dbReference type="ARBA" id="ARBA00022529"/>
    </source>
</evidence>
<evidence type="ECO:0000256" key="6">
    <source>
        <dbReference type="ARBA" id="ARBA00023295"/>
    </source>
</evidence>
<keyword evidence="11" id="KW-1185">Reference proteome</keyword>
<comment type="similarity">
    <text evidence="7">Belongs to the glycosyl hydrolase 24 family.</text>
</comment>
<evidence type="ECO:0000313" key="10">
    <source>
        <dbReference type="EMBL" id="MEB4590008.1"/>
    </source>
</evidence>
<dbReference type="InterPro" id="IPR034690">
    <property type="entry name" value="Endolysin_T4_type"/>
</dbReference>
<comment type="catalytic activity">
    <reaction evidence="1 7">
        <text>Hydrolysis of (1-&gt;4)-beta-linkages between N-acetylmuramic acid and N-acetyl-D-glucosamine residues in a peptidoglycan and between N-acetyl-D-glucosamine residues in chitodextrins.</text>
        <dbReference type="EC" id="3.2.1.17"/>
    </reaction>
</comment>
<evidence type="ECO:0000256" key="5">
    <source>
        <dbReference type="ARBA" id="ARBA00023200"/>
    </source>
</evidence>
<dbReference type="InterPro" id="IPR033907">
    <property type="entry name" value="Endolysin_autolysin"/>
</dbReference>
<feature type="transmembrane region" description="Helical" evidence="9">
    <location>
        <begin position="244"/>
        <end position="260"/>
    </location>
</feature>
<reference evidence="11" key="1">
    <citation type="submission" date="2023-07" db="EMBL/GenBank/DDBJ databases">
        <title>The carbon used by Thiothrix.</title>
        <authorList>
            <person name="Chen L."/>
        </authorList>
    </citation>
    <scope>NUCLEOTIDE SEQUENCE [LARGE SCALE GENOMIC DNA]</scope>
</reference>
<dbReference type="InterPro" id="IPR001165">
    <property type="entry name" value="T4-type_lysozyme"/>
</dbReference>
<dbReference type="CDD" id="cd00737">
    <property type="entry name" value="lyz_endolysin_autolysin"/>
    <property type="match status" value="1"/>
</dbReference>
<keyword evidence="2 7" id="KW-0929">Antimicrobial</keyword>
<evidence type="ECO:0000256" key="4">
    <source>
        <dbReference type="ARBA" id="ARBA00022801"/>
    </source>
</evidence>
<feature type="compositionally biased region" description="Polar residues" evidence="8">
    <location>
        <begin position="164"/>
        <end position="174"/>
    </location>
</feature>
<dbReference type="RefSeq" id="WP_324693234.1">
    <property type="nucleotide sequence ID" value="NZ_JAYMYJ010000029.1"/>
</dbReference>
<dbReference type="PRINTS" id="PR00684">
    <property type="entry name" value="T4LYSOZYME"/>
</dbReference>
<keyword evidence="6 7" id="KW-0326">Glycosidase</keyword>
<dbReference type="HAMAP" id="MF_04110">
    <property type="entry name" value="ENDOLYSIN_T4"/>
    <property type="match status" value="1"/>
</dbReference>
<dbReference type="PANTHER" id="PTHR38107:SF3">
    <property type="entry name" value="LYSOZYME RRRD-RELATED"/>
    <property type="match status" value="1"/>
</dbReference>
<dbReference type="Gene3D" id="1.10.530.40">
    <property type="match status" value="1"/>
</dbReference>
<dbReference type="EMBL" id="JAYMYJ010000029">
    <property type="protein sequence ID" value="MEB4590008.1"/>
    <property type="molecule type" value="Genomic_DNA"/>
</dbReference>
<evidence type="ECO:0000313" key="11">
    <source>
        <dbReference type="Proteomes" id="UP001308005"/>
    </source>
</evidence>